<evidence type="ECO:0000256" key="4">
    <source>
        <dbReference type="ARBA" id="ARBA00023136"/>
    </source>
</evidence>
<comment type="caution">
    <text evidence="7">The sequence shown here is derived from an EMBL/GenBank/DDBJ whole genome shotgun (WGS) entry which is preliminary data.</text>
</comment>
<dbReference type="GO" id="GO:0016020">
    <property type="term" value="C:membrane"/>
    <property type="evidence" value="ECO:0007669"/>
    <property type="project" value="UniProtKB-SubCell"/>
</dbReference>
<feature type="domain" description="ABC-2 type transporter transmembrane" evidence="6">
    <location>
        <begin position="74"/>
        <end position="243"/>
    </location>
</feature>
<feature type="transmembrane region" description="Helical" evidence="5">
    <location>
        <begin position="135"/>
        <end position="159"/>
    </location>
</feature>
<dbReference type="GO" id="GO:0140359">
    <property type="term" value="F:ABC-type transporter activity"/>
    <property type="evidence" value="ECO:0007669"/>
    <property type="project" value="InterPro"/>
</dbReference>
<evidence type="ECO:0000313" key="7">
    <source>
        <dbReference type="EMBL" id="TQM09983.1"/>
    </source>
</evidence>
<evidence type="ECO:0000256" key="2">
    <source>
        <dbReference type="ARBA" id="ARBA00022692"/>
    </source>
</evidence>
<dbReference type="RefSeq" id="WP_170231564.1">
    <property type="nucleotide sequence ID" value="NZ_VFPA01000003.1"/>
</dbReference>
<evidence type="ECO:0000256" key="5">
    <source>
        <dbReference type="SAM" id="Phobius"/>
    </source>
</evidence>
<dbReference type="Pfam" id="PF12698">
    <property type="entry name" value="ABC2_membrane_3"/>
    <property type="match status" value="1"/>
</dbReference>
<name>A0A543DKX1_9PSEU</name>
<reference evidence="7 8" key="1">
    <citation type="submission" date="2019-06" db="EMBL/GenBank/DDBJ databases">
        <title>Sequencing the genomes of 1000 actinobacteria strains.</title>
        <authorList>
            <person name="Klenk H.-P."/>
        </authorList>
    </citation>
    <scope>NUCLEOTIDE SEQUENCE [LARGE SCALE GENOMIC DNA]</scope>
    <source>
        <strain evidence="7 8">DSM 45301</strain>
    </source>
</reference>
<keyword evidence="4 5" id="KW-0472">Membrane</keyword>
<sequence length="247" mass="26856">MSAATGFIATFGRNDLRTVRRDSMLVTVMLGPFLYAAALWFLPALTDYLAHTYSFDLVPYRSAIVSAFCVLGPPLLLGAVLALQLVDERDQNTLAALRVTPVPPSTYPAYRAGMTIALTTFSVLASLAISRQVDVRTLVLGVPVALMAGLLAPVLGFTVSSLGRNKIEALAVMRVIGLAVFTVPMIPFFILDSPWQLAFGILPPYWPVRAFWSAYDGGSYWPYLAVGLLYNAATALLLLRVAARRLR</sequence>
<accession>A0A543DKX1</accession>
<feature type="transmembrane region" description="Helical" evidence="5">
    <location>
        <begin position="171"/>
        <end position="190"/>
    </location>
</feature>
<evidence type="ECO:0000256" key="3">
    <source>
        <dbReference type="ARBA" id="ARBA00022989"/>
    </source>
</evidence>
<dbReference type="InterPro" id="IPR013525">
    <property type="entry name" value="ABC2_TM"/>
</dbReference>
<protein>
    <submittedName>
        <fullName evidence="7">Fluoroquinolone transport system permease protein</fullName>
    </submittedName>
</protein>
<organism evidence="7 8">
    <name type="scientific">Pseudonocardia kunmingensis</name>
    <dbReference type="NCBI Taxonomy" id="630975"/>
    <lineage>
        <taxon>Bacteria</taxon>
        <taxon>Bacillati</taxon>
        <taxon>Actinomycetota</taxon>
        <taxon>Actinomycetes</taxon>
        <taxon>Pseudonocardiales</taxon>
        <taxon>Pseudonocardiaceae</taxon>
        <taxon>Pseudonocardia</taxon>
    </lineage>
</organism>
<evidence type="ECO:0000259" key="6">
    <source>
        <dbReference type="Pfam" id="PF12698"/>
    </source>
</evidence>
<dbReference type="AlphaFoldDB" id="A0A543DKX1"/>
<keyword evidence="3 5" id="KW-1133">Transmembrane helix</keyword>
<keyword evidence="2 5" id="KW-0812">Transmembrane</keyword>
<proteinExistence type="predicted"/>
<feature type="transmembrane region" description="Helical" evidence="5">
    <location>
        <begin position="220"/>
        <end position="239"/>
    </location>
</feature>
<feature type="transmembrane region" description="Helical" evidence="5">
    <location>
        <begin position="63"/>
        <end position="86"/>
    </location>
</feature>
<gene>
    <name evidence="7" type="ORF">FB558_5762</name>
</gene>
<feature type="transmembrane region" description="Helical" evidence="5">
    <location>
        <begin position="107"/>
        <end position="129"/>
    </location>
</feature>
<dbReference type="EMBL" id="VFPA01000003">
    <property type="protein sequence ID" value="TQM09983.1"/>
    <property type="molecule type" value="Genomic_DNA"/>
</dbReference>
<feature type="transmembrane region" description="Helical" evidence="5">
    <location>
        <begin position="23"/>
        <end position="43"/>
    </location>
</feature>
<evidence type="ECO:0000256" key="1">
    <source>
        <dbReference type="ARBA" id="ARBA00004141"/>
    </source>
</evidence>
<comment type="subcellular location">
    <subcellularLocation>
        <location evidence="1">Membrane</location>
        <topology evidence="1">Multi-pass membrane protein</topology>
    </subcellularLocation>
</comment>
<evidence type="ECO:0000313" key="8">
    <source>
        <dbReference type="Proteomes" id="UP000315677"/>
    </source>
</evidence>
<keyword evidence="8" id="KW-1185">Reference proteome</keyword>
<dbReference type="Proteomes" id="UP000315677">
    <property type="component" value="Unassembled WGS sequence"/>
</dbReference>